<dbReference type="GO" id="GO:0055085">
    <property type="term" value="P:transmembrane transport"/>
    <property type="evidence" value="ECO:0007669"/>
    <property type="project" value="TreeGrafter"/>
</dbReference>
<evidence type="ECO:0000256" key="1">
    <source>
        <dbReference type="ARBA" id="ARBA00004141"/>
    </source>
</evidence>
<feature type="transmembrane region" description="Helical" evidence="6">
    <location>
        <begin position="40"/>
        <end position="62"/>
    </location>
</feature>
<dbReference type="RefSeq" id="WP_073004577.1">
    <property type="nucleotide sequence ID" value="NZ_FQXD01000001.1"/>
</dbReference>
<feature type="transmembrane region" description="Helical" evidence="6">
    <location>
        <begin position="222"/>
        <end position="240"/>
    </location>
</feature>
<evidence type="ECO:0000256" key="6">
    <source>
        <dbReference type="SAM" id="Phobius"/>
    </source>
</evidence>
<dbReference type="PANTHER" id="PTHR21716">
    <property type="entry name" value="TRANSMEMBRANE PROTEIN"/>
    <property type="match status" value="1"/>
</dbReference>
<dbReference type="OrthoDB" id="9793390at2"/>
<comment type="subcellular location">
    <subcellularLocation>
        <location evidence="1">Membrane</location>
        <topology evidence="1">Multi-pass membrane protein</topology>
    </subcellularLocation>
</comment>
<dbReference type="PANTHER" id="PTHR21716:SF15">
    <property type="entry name" value="TRANSPORT PROTEIN YRRI-RELATED"/>
    <property type="match status" value="1"/>
</dbReference>
<evidence type="ECO:0000256" key="3">
    <source>
        <dbReference type="ARBA" id="ARBA00022692"/>
    </source>
</evidence>
<sequence>MFNSRQSLNFLYFLLIGILLFLFFYLMIKLFPFYKAVFLLFWHVAAPFVISCLIAYLLYPVVQAIHKYHIPKGVAVLIIYLLFFGLTAYFIYRIYPMVVVQVRDLNEQFPQLMKMYEKMIYQFYEYTSFLPENVHDKFDQFLLRMENTLDQLLERLMSGFTKVFDLIIFLTVIPVLVFYFLKDYEKIKKYGKQLIPFRFRSPCSQIWHAIDDSLGNYIRGQLIVCGFVSLTSFVIFKFLLQLDFALLLAIIMGITNLIPYFGPIIGAVPAVAIGFTISGNMVVFVILSVFIIQLIESNLLSPYIVGKSINIHPAAIIFALLLGGQLFGVVGMITAVPLMTILKVIIKHLFIWKDYHSTSKQERDSAPLS</sequence>
<evidence type="ECO:0000313" key="7">
    <source>
        <dbReference type="EMBL" id="SHG72046.1"/>
    </source>
</evidence>
<dbReference type="GO" id="GO:0016020">
    <property type="term" value="C:membrane"/>
    <property type="evidence" value="ECO:0007669"/>
    <property type="project" value="UniProtKB-SubCell"/>
</dbReference>
<feature type="transmembrane region" description="Helical" evidence="6">
    <location>
        <begin position="272"/>
        <end position="295"/>
    </location>
</feature>
<feature type="transmembrane region" description="Helical" evidence="6">
    <location>
        <begin position="74"/>
        <end position="95"/>
    </location>
</feature>
<dbReference type="AlphaFoldDB" id="A0A1M5M489"/>
<feature type="transmembrane region" description="Helical" evidence="6">
    <location>
        <begin position="246"/>
        <end position="265"/>
    </location>
</feature>
<feature type="transmembrane region" description="Helical" evidence="6">
    <location>
        <begin position="163"/>
        <end position="181"/>
    </location>
</feature>
<keyword evidence="3 6" id="KW-0812">Transmembrane</keyword>
<keyword evidence="5 6" id="KW-0472">Membrane</keyword>
<keyword evidence="4 6" id="KW-1133">Transmembrane helix</keyword>
<evidence type="ECO:0000256" key="5">
    <source>
        <dbReference type="ARBA" id="ARBA00023136"/>
    </source>
</evidence>
<evidence type="ECO:0000256" key="2">
    <source>
        <dbReference type="ARBA" id="ARBA00009773"/>
    </source>
</evidence>
<name>A0A1M5M489_9BACI</name>
<evidence type="ECO:0000256" key="4">
    <source>
        <dbReference type="ARBA" id="ARBA00022989"/>
    </source>
</evidence>
<gene>
    <name evidence="7" type="ORF">SAMN05421807_101367</name>
</gene>
<accession>A0A1M5M489</accession>
<evidence type="ECO:0000313" key="8">
    <source>
        <dbReference type="Proteomes" id="UP000184079"/>
    </source>
</evidence>
<dbReference type="Pfam" id="PF01594">
    <property type="entry name" value="AI-2E_transport"/>
    <property type="match status" value="1"/>
</dbReference>
<comment type="similarity">
    <text evidence="2">Belongs to the autoinducer-2 exporter (AI-2E) (TC 2.A.86) family.</text>
</comment>
<feature type="transmembrane region" description="Helical" evidence="6">
    <location>
        <begin position="315"/>
        <end position="342"/>
    </location>
</feature>
<reference evidence="8" key="1">
    <citation type="submission" date="2016-11" db="EMBL/GenBank/DDBJ databases">
        <authorList>
            <person name="Varghese N."/>
            <person name="Submissions S."/>
        </authorList>
    </citation>
    <scope>NUCLEOTIDE SEQUENCE [LARGE SCALE GENOMIC DNA]</scope>
    <source>
        <strain evidence="8">CGMCC 1.6496</strain>
    </source>
</reference>
<feature type="transmembrane region" description="Helical" evidence="6">
    <location>
        <begin position="7"/>
        <end position="28"/>
    </location>
</feature>
<dbReference type="InterPro" id="IPR002549">
    <property type="entry name" value="AI-2E-like"/>
</dbReference>
<protein>
    <submittedName>
        <fullName evidence="7">Predicted PurR-regulated permease PerM</fullName>
    </submittedName>
</protein>
<keyword evidence="8" id="KW-1185">Reference proteome</keyword>
<proteinExistence type="inferred from homology"/>
<dbReference type="EMBL" id="FQXD01000001">
    <property type="protein sequence ID" value="SHG72046.1"/>
    <property type="molecule type" value="Genomic_DNA"/>
</dbReference>
<organism evidence="7 8">
    <name type="scientific">Virgibacillus chiguensis</name>
    <dbReference type="NCBI Taxonomy" id="411959"/>
    <lineage>
        <taxon>Bacteria</taxon>
        <taxon>Bacillati</taxon>
        <taxon>Bacillota</taxon>
        <taxon>Bacilli</taxon>
        <taxon>Bacillales</taxon>
        <taxon>Bacillaceae</taxon>
        <taxon>Virgibacillus</taxon>
    </lineage>
</organism>
<dbReference type="Proteomes" id="UP000184079">
    <property type="component" value="Unassembled WGS sequence"/>
</dbReference>